<dbReference type="STRING" id="410072.ERS852525_00903"/>
<dbReference type="PaxDb" id="410072-ERS852525_00903"/>
<dbReference type="EMBL" id="CYZK01000025">
    <property type="protein sequence ID" value="CUO74502.1"/>
    <property type="molecule type" value="Genomic_DNA"/>
</dbReference>
<accession>A0A174HHU4</accession>
<proteinExistence type="predicted"/>
<reference evidence="1 2" key="1">
    <citation type="submission" date="2015-09" db="EMBL/GenBank/DDBJ databases">
        <authorList>
            <consortium name="Pathogen Informatics"/>
        </authorList>
    </citation>
    <scope>NUCLEOTIDE SEQUENCE [LARGE SCALE GENOMIC DNA]</scope>
    <source>
        <strain evidence="1 2">2789STDY5834866</strain>
    </source>
</reference>
<protein>
    <recommendedName>
        <fullName evidence="3">DUF4317 family protein</fullName>
    </recommendedName>
</protein>
<gene>
    <name evidence="1" type="ORF">ERS852481_02772</name>
</gene>
<evidence type="ECO:0000313" key="2">
    <source>
        <dbReference type="Proteomes" id="UP000095362"/>
    </source>
</evidence>
<dbReference type="Proteomes" id="UP000095362">
    <property type="component" value="Unassembled WGS sequence"/>
</dbReference>
<dbReference type="AlphaFoldDB" id="A0A174HHU4"/>
<name>A0A174HHU4_9FIRM</name>
<evidence type="ECO:0000313" key="1">
    <source>
        <dbReference type="EMBL" id="CUO74502.1"/>
    </source>
</evidence>
<organism evidence="1 2">
    <name type="scientific">Coprococcus comes</name>
    <dbReference type="NCBI Taxonomy" id="410072"/>
    <lineage>
        <taxon>Bacteria</taxon>
        <taxon>Bacillati</taxon>
        <taxon>Bacillota</taxon>
        <taxon>Clostridia</taxon>
        <taxon>Lachnospirales</taxon>
        <taxon>Lachnospiraceae</taxon>
        <taxon>Coprococcus</taxon>
    </lineage>
</organism>
<dbReference type="Pfam" id="PF14199">
    <property type="entry name" value="DUF4317"/>
    <property type="match status" value="1"/>
</dbReference>
<evidence type="ECO:0008006" key="3">
    <source>
        <dbReference type="Google" id="ProtNLM"/>
    </source>
</evidence>
<sequence>MKKELFELKRNMRIELCNITKITGYIVDNDRNCRLEFVKNFLNLEETEKFKYLDIFRKVLSGKPGRNMFQLDFKEKTRKQHLVTIVKTGLEDNDVRQIFLEEIAESIGISNKGYSLILIASGIYDIPGIATDGADLDESEEVYEYMIGCICPVSLSAAGLSYKPELADIQERTRDWVVSMPTQGFLYPAFTDRHEDPEHIWYYSKVPDKPDAGLITQTLQCGMPSTPKEQKEAFWEGLNAADGKVSLEQAKDIYHYLGRIREIKAESNNRILKGAELENVLKSIGIDPELAAERTKDCDAAEIDADNTVSTKTFEIGLPDAHVSVSADRTDLVTLEVINGEKYILVKADGDINANGIILENREEKKIEEEDD</sequence>
<dbReference type="InterPro" id="IPR025466">
    <property type="entry name" value="DUF4317"/>
</dbReference>
<dbReference type="RefSeq" id="WP_055262006.1">
    <property type="nucleotide sequence ID" value="NZ_CYZK01000025.1"/>
</dbReference>